<evidence type="ECO:0000313" key="2">
    <source>
        <dbReference type="EMBL" id="EFQ82688.1"/>
    </source>
</evidence>
<reference evidence="2" key="1">
    <citation type="submission" date="2010-08" db="EMBL/GenBank/DDBJ databases">
        <authorList>
            <person name="Muzny D."/>
            <person name="Qin X."/>
            <person name="Buhay C."/>
            <person name="Dugan-Rocha S."/>
            <person name="Ding Y."/>
            <person name="Chen G."/>
            <person name="Hawes A."/>
            <person name="Holder M."/>
            <person name="Jhangiani S."/>
            <person name="Johnson A."/>
            <person name="Khan Z."/>
            <person name="Li Z."/>
            <person name="Liu W."/>
            <person name="Liu X."/>
            <person name="Perez L."/>
            <person name="Shen H."/>
            <person name="Wang Q."/>
            <person name="Watt J."/>
            <person name="Xi L."/>
            <person name="Xin Y."/>
            <person name="Zhou J."/>
            <person name="Deng J."/>
            <person name="Jiang H."/>
            <person name="Liu Y."/>
            <person name="Qu J."/>
            <person name="Song X.-Z."/>
            <person name="Zhang L."/>
            <person name="Villasana D."/>
            <person name="Johnson A."/>
            <person name="Liu J."/>
            <person name="Liyanage D."/>
            <person name="Lorensuhewa L."/>
            <person name="Robinson T."/>
            <person name="Song A."/>
            <person name="Song B.-B."/>
            <person name="Dinh H."/>
            <person name="Thornton R."/>
            <person name="Coyle M."/>
            <person name="Francisco L."/>
            <person name="Jackson L."/>
            <person name="Javaid M."/>
            <person name="Korchina V."/>
            <person name="Kovar C."/>
            <person name="Mata R."/>
            <person name="Mathew T."/>
            <person name="Ngo R."/>
            <person name="Nguyen L."/>
            <person name="Nguyen N."/>
            <person name="Okwuonu G."/>
            <person name="Ongeri F."/>
            <person name="Pham C."/>
            <person name="Simmons D."/>
            <person name="Wilczek-Boney K."/>
            <person name="Hale W."/>
            <person name="Jakkamsetti A."/>
            <person name="Pham P."/>
            <person name="Ruth R."/>
            <person name="San Lucas F."/>
            <person name="Warren J."/>
            <person name="Zhang J."/>
            <person name="Zhao Z."/>
            <person name="Zhou C."/>
            <person name="Zhu D."/>
            <person name="Lee S."/>
            <person name="Bess C."/>
            <person name="Blankenburg K."/>
            <person name="Forbes L."/>
            <person name="Fu Q."/>
            <person name="Gubbala S."/>
            <person name="Hirani K."/>
            <person name="Jayaseelan J.C."/>
            <person name="Lara F."/>
            <person name="Munidasa M."/>
            <person name="Palculict T."/>
            <person name="Patil S."/>
            <person name="Pu L.-L."/>
            <person name="Saada N."/>
            <person name="Tang L."/>
            <person name="Weissenberger G."/>
            <person name="Zhu Y."/>
            <person name="Hemphill L."/>
            <person name="Shang Y."/>
            <person name="Youmans B."/>
            <person name="Ayvaz T."/>
            <person name="Ross M."/>
            <person name="Santibanez J."/>
            <person name="Aqrawi P."/>
            <person name="Gross S."/>
            <person name="Joshi V."/>
            <person name="Fowler G."/>
            <person name="Nazareth L."/>
            <person name="Reid J."/>
            <person name="Worley K."/>
            <person name="Petrosino J."/>
            <person name="Highlander S."/>
            <person name="Gibbs R."/>
        </authorList>
    </citation>
    <scope>NUCLEOTIDE SEQUENCE [LARGE SCALE GENOMIC DNA]</scope>
    <source>
        <strain evidence="2">DSM 15272</strain>
    </source>
</reference>
<sequence>MDALWGADTPITGTARIARLTEGISDEGLVLPIAQPVPLRDGATTWDGEQGVGYVIKVPGYDDRYVTLPAAATVNLSELEPTVPIPAGPVPLGDTVVATALATQGSESSSVLAGAVEPTTRDTRTVAYARESRRLTVAASPATINVDVAPSGTYNRVYNRGTGATAPATWPVDNGWSSVRVASTNYEVGNGPGIEPTLVRRRFMADRDRFVLEVVPTAIGSALQVYIDGVPQTATPTLFASTANQFVEIIQAGAGGATVPREIEVVGDFYLRNLYTVKPGKLWKPGPPVGTKMLVLGDSYAQPSVMNTPTGSLPRKLLGAYQGLAPLLGLPEILVDGRGGTGYLRTNTSPAYANYRDRLPDLLDDYDPDVLVIHGGGGNDLFGGFTTAQIITQAVATFTEARQAKPNAKLVFVEGFAPPGFTAATYNPAYVAIRQGVQAACEAVGVYYVDVATTSPWINGAGNTGAVNADAENANIYVGDDTLHLTAAGHAYIRERLAIALQRILRDNGPLLNTLI</sequence>
<gene>
    <name evidence="2" type="ORF">HMPREF0063_11897</name>
</gene>
<name>E2SDW1_9ACTN</name>
<feature type="domain" description="SGNH hydrolase-type esterase" evidence="1">
    <location>
        <begin position="295"/>
        <end position="491"/>
    </location>
</feature>
<dbReference type="SUPFAM" id="SSF52266">
    <property type="entry name" value="SGNH hydrolase"/>
    <property type="match status" value="1"/>
</dbReference>
<comment type="caution">
    <text evidence="2">The sequence shown here is derived from an EMBL/GenBank/DDBJ whole genome shotgun (WGS) entry which is preliminary data.</text>
</comment>
<dbReference type="Proteomes" id="UP000003111">
    <property type="component" value="Unassembled WGS sequence"/>
</dbReference>
<dbReference type="HOGENOM" id="CLU_527508_0_0_11"/>
<dbReference type="AlphaFoldDB" id="E2SDW1"/>
<organism evidence="2 3">
    <name type="scientific">Aeromicrobium marinum DSM 15272</name>
    <dbReference type="NCBI Taxonomy" id="585531"/>
    <lineage>
        <taxon>Bacteria</taxon>
        <taxon>Bacillati</taxon>
        <taxon>Actinomycetota</taxon>
        <taxon>Actinomycetes</taxon>
        <taxon>Propionibacteriales</taxon>
        <taxon>Nocardioidaceae</taxon>
        <taxon>Aeromicrobium</taxon>
    </lineage>
</organism>
<evidence type="ECO:0000259" key="1">
    <source>
        <dbReference type="Pfam" id="PF13472"/>
    </source>
</evidence>
<keyword evidence="3" id="KW-1185">Reference proteome</keyword>
<dbReference type="InterPro" id="IPR013830">
    <property type="entry name" value="SGNH_hydro"/>
</dbReference>
<accession>E2SDW1</accession>
<protein>
    <submittedName>
        <fullName evidence="2">GDSL-like protein</fullName>
    </submittedName>
</protein>
<dbReference type="Pfam" id="PF13472">
    <property type="entry name" value="Lipase_GDSL_2"/>
    <property type="match status" value="1"/>
</dbReference>
<dbReference type="PANTHER" id="PTHR30383">
    <property type="entry name" value="THIOESTERASE 1/PROTEASE 1/LYSOPHOSPHOLIPASE L1"/>
    <property type="match status" value="1"/>
</dbReference>
<dbReference type="InterPro" id="IPR036514">
    <property type="entry name" value="SGNH_hydro_sf"/>
</dbReference>
<proteinExistence type="predicted"/>
<dbReference type="Gene3D" id="3.40.50.1110">
    <property type="entry name" value="SGNH hydrolase"/>
    <property type="match status" value="1"/>
</dbReference>
<dbReference type="InterPro" id="IPR051532">
    <property type="entry name" value="Ester_Hydrolysis_Enzymes"/>
</dbReference>
<dbReference type="STRING" id="585531.HMPREF0063_11897"/>
<evidence type="ECO:0000313" key="3">
    <source>
        <dbReference type="Proteomes" id="UP000003111"/>
    </source>
</evidence>
<dbReference type="EMBL" id="ACLF03000006">
    <property type="protein sequence ID" value="EFQ82688.1"/>
    <property type="molecule type" value="Genomic_DNA"/>
</dbReference>
<dbReference type="eggNOG" id="COG2755">
    <property type="taxonomic scope" value="Bacteria"/>
</dbReference>